<dbReference type="Proteomes" id="UP001317629">
    <property type="component" value="Chromosome"/>
</dbReference>
<dbReference type="EMBL" id="AP027142">
    <property type="protein sequence ID" value="BDV35000.1"/>
    <property type="molecule type" value="Genomic_DNA"/>
</dbReference>
<reference evidence="4 5" key="1">
    <citation type="journal article" date="2023" name="Int. J. Syst. Evol. Microbiol.">
        <title>Methylocystis iwaonis sp. nov., a type II methane-oxidizing bacterium from surface soil of a rice paddy field in Japan, and emended description of the genus Methylocystis (ex Whittenbury et al. 1970) Bowman et al. 1993.</title>
        <authorList>
            <person name="Kaise H."/>
            <person name="Sawadogo J.B."/>
            <person name="Alam M.S."/>
            <person name="Ueno C."/>
            <person name="Dianou D."/>
            <person name="Shinjo R."/>
            <person name="Asakawa S."/>
        </authorList>
    </citation>
    <scope>NUCLEOTIDE SEQUENCE [LARGE SCALE GENOMIC DNA]</scope>
    <source>
        <strain evidence="4 5">SS37A-Re</strain>
    </source>
</reference>
<dbReference type="RefSeq" id="WP_281928306.1">
    <property type="nucleotide sequence ID" value="NZ_AP027142.1"/>
</dbReference>
<dbReference type="InterPro" id="IPR001867">
    <property type="entry name" value="OmpR/PhoB-type_DNA-bd"/>
</dbReference>
<accession>A0ABM8EAQ7</accession>
<feature type="DNA-binding region" description="OmpR/PhoB-type" evidence="2">
    <location>
        <begin position="85"/>
        <end position="183"/>
    </location>
</feature>
<protein>
    <recommendedName>
        <fullName evidence="3">OmpR/PhoB-type domain-containing protein</fullName>
    </recommendedName>
</protein>
<name>A0ABM8EAQ7_9HYPH</name>
<keyword evidence="1 2" id="KW-0238">DNA-binding</keyword>
<sequence length="191" mass="20256">MVRRLLIAASPGLFASLAQQFSALGGHELRALAEVGASPAEADAAVLDGAFCDAPALARALRDAGFAGPIVIIGDAAPDADAALARPFRFADLLAALAPAPLETPDLGARLTEKEAAILDRLIRARGAIVTKAELLADVWGYGPSVSTRTLETHIHRLRKKVETDPRRPQKLLTEDGGYRIEKWRAANLPP</sequence>
<dbReference type="SMART" id="SM00862">
    <property type="entry name" value="Trans_reg_C"/>
    <property type="match status" value="1"/>
</dbReference>
<dbReference type="InterPro" id="IPR036388">
    <property type="entry name" value="WH-like_DNA-bd_sf"/>
</dbReference>
<keyword evidence="5" id="KW-1185">Reference proteome</keyword>
<feature type="domain" description="OmpR/PhoB-type" evidence="3">
    <location>
        <begin position="85"/>
        <end position="183"/>
    </location>
</feature>
<gene>
    <name evidence="4" type="ORF">SS37A_25290</name>
</gene>
<dbReference type="SUPFAM" id="SSF46894">
    <property type="entry name" value="C-terminal effector domain of the bipartite response regulators"/>
    <property type="match status" value="1"/>
</dbReference>
<evidence type="ECO:0000256" key="2">
    <source>
        <dbReference type="PROSITE-ProRule" id="PRU01091"/>
    </source>
</evidence>
<evidence type="ECO:0000313" key="4">
    <source>
        <dbReference type="EMBL" id="BDV35000.1"/>
    </source>
</evidence>
<evidence type="ECO:0000256" key="1">
    <source>
        <dbReference type="ARBA" id="ARBA00023125"/>
    </source>
</evidence>
<dbReference type="Gene3D" id="1.10.10.10">
    <property type="entry name" value="Winged helix-like DNA-binding domain superfamily/Winged helix DNA-binding domain"/>
    <property type="match status" value="1"/>
</dbReference>
<dbReference type="InterPro" id="IPR016032">
    <property type="entry name" value="Sig_transdc_resp-reg_C-effctor"/>
</dbReference>
<evidence type="ECO:0000259" key="3">
    <source>
        <dbReference type="PROSITE" id="PS51755"/>
    </source>
</evidence>
<proteinExistence type="predicted"/>
<dbReference type="PROSITE" id="PS51755">
    <property type="entry name" value="OMPR_PHOB"/>
    <property type="match status" value="1"/>
</dbReference>
<dbReference type="Pfam" id="PF00486">
    <property type="entry name" value="Trans_reg_C"/>
    <property type="match status" value="1"/>
</dbReference>
<evidence type="ECO:0000313" key="5">
    <source>
        <dbReference type="Proteomes" id="UP001317629"/>
    </source>
</evidence>
<dbReference type="CDD" id="cd00383">
    <property type="entry name" value="trans_reg_C"/>
    <property type="match status" value="1"/>
</dbReference>
<organism evidence="4 5">
    <name type="scientific">Methylocystis iwaonis</name>
    <dbReference type="NCBI Taxonomy" id="2885079"/>
    <lineage>
        <taxon>Bacteria</taxon>
        <taxon>Pseudomonadati</taxon>
        <taxon>Pseudomonadota</taxon>
        <taxon>Alphaproteobacteria</taxon>
        <taxon>Hyphomicrobiales</taxon>
        <taxon>Methylocystaceae</taxon>
        <taxon>Methylocystis</taxon>
    </lineage>
</organism>